<dbReference type="GO" id="GO:0005524">
    <property type="term" value="F:ATP binding"/>
    <property type="evidence" value="ECO:0007669"/>
    <property type="project" value="UniProtKB-KW"/>
</dbReference>
<evidence type="ECO:0000256" key="6">
    <source>
        <dbReference type="PROSITE-ProRule" id="PRU00552"/>
    </source>
</evidence>
<dbReference type="Proteomes" id="UP000191040">
    <property type="component" value="Chromosome I"/>
</dbReference>
<dbReference type="InterPro" id="IPR027417">
    <property type="entry name" value="P-loop_NTPase"/>
</dbReference>
<dbReference type="PANTHER" id="PTHR47959">
    <property type="entry name" value="ATP-DEPENDENT RNA HELICASE RHLE-RELATED"/>
    <property type="match status" value="1"/>
</dbReference>
<dbReference type="CDD" id="cd00268">
    <property type="entry name" value="DEADc"/>
    <property type="match status" value="1"/>
</dbReference>
<dbReference type="GO" id="GO:0003724">
    <property type="term" value="F:RNA helicase activity"/>
    <property type="evidence" value="ECO:0007669"/>
    <property type="project" value="InterPro"/>
</dbReference>
<protein>
    <submittedName>
        <fullName evidence="11">Superfamily II DNA and RNA helicase</fullName>
    </submittedName>
</protein>
<gene>
    <name evidence="11" type="ORF">SAMN06295964_1706</name>
</gene>
<organism evidence="11 12">
    <name type="scientific">Aeromicrobium choanae</name>
    <dbReference type="NCBI Taxonomy" id="1736691"/>
    <lineage>
        <taxon>Bacteria</taxon>
        <taxon>Bacillati</taxon>
        <taxon>Actinomycetota</taxon>
        <taxon>Actinomycetes</taxon>
        <taxon>Propionibacteriales</taxon>
        <taxon>Nocardioidaceae</taxon>
        <taxon>Aeromicrobium</taxon>
    </lineage>
</organism>
<dbReference type="GO" id="GO:0016787">
    <property type="term" value="F:hydrolase activity"/>
    <property type="evidence" value="ECO:0007669"/>
    <property type="project" value="UniProtKB-KW"/>
</dbReference>
<accession>A0A1T4Z0S6</accession>
<dbReference type="PROSITE" id="PS51194">
    <property type="entry name" value="HELICASE_CTER"/>
    <property type="match status" value="1"/>
</dbReference>
<evidence type="ECO:0000256" key="3">
    <source>
        <dbReference type="ARBA" id="ARBA00022806"/>
    </source>
</evidence>
<dbReference type="RefSeq" id="WP_197684286.1">
    <property type="nucleotide sequence ID" value="NZ_LT796768.1"/>
</dbReference>
<dbReference type="GO" id="GO:0005829">
    <property type="term" value="C:cytosol"/>
    <property type="evidence" value="ECO:0007669"/>
    <property type="project" value="TreeGrafter"/>
</dbReference>
<dbReference type="SMART" id="SM00487">
    <property type="entry name" value="DEXDc"/>
    <property type="match status" value="1"/>
</dbReference>
<dbReference type="AlphaFoldDB" id="A0A1T4Z0S6"/>
<proteinExistence type="inferred from homology"/>
<dbReference type="InterPro" id="IPR011545">
    <property type="entry name" value="DEAD/DEAH_box_helicase_dom"/>
</dbReference>
<keyword evidence="12" id="KW-1185">Reference proteome</keyword>
<evidence type="ECO:0000259" key="8">
    <source>
        <dbReference type="PROSITE" id="PS51192"/>
    </source>
</evidence>
<evidence type="ECO:0000313" key="11">
    <source>
        <dbReference type="EMBL" id="SKB07503.1"/>
    </source>
</evidence>
<evidence type="ECO:0000313" key="12">
    <source>
        <dbReference type="Proteomes" id="UP000191040"/>
    </source>
</evidence>
<dbReference type="SUPFAM" id="SSF52540">
    <property type="entry name" value="P-loop containing nucleoside triphosphate hydrolases"/>
    <property type="match status" value="1"/>
</dbReference>
<evidence type="ECO:0000256" key="7">
    <source>
        <dbReference type="SAM" id="MobiDB-lite"/>
    </source>
</evidence>
<keyword evidence="2" id="KW-0378">Hydrolase</keyword>
<evidence type="ECO:0000256" key="4">
    <source>
        <dbReference type="ARBA" id="ARBA00022840"/>
    </source>
</evidence>
<feature type="domain" description="Helicase ATP-binding" evidence="8">
    <location>
        <begin position="42"/>
        <end position="215"/>
    </location>
</feature>
<dbReference type="PANTHER" id="PTHR47959:SF13">
    <property type="entry name" value="ATP-DEPENDENT RNA HELICASE RHLE"/>
    <property type="match status" value="1"/>
</dbReference>
<dbReference type="PROSITE" id="PS51192">
    <property type="entry name" value="HELICASE_ATP_BIND_1"/>
    <property type="match status" value="1"/>
</dbReference>
<evidence type="ECO:0000256" key="2">
    <source>
        <dbReference type="ARBA" id="ARBA00022801"/>
    </source>
</evidence>
<dbReference type="InterPro" id="IPR001650">
    <property type="entry name" value="Helicase_C-like"/>
</dbReference>
<reference evidence="12" key="1">
    <citation type="submission" date="2017-02" db="EMBL/GenBank/DDBJ databases">
        <authorList>
            <person name="Varghese N."/>
            <person name="Submissions S."/>
        </authorList>
    </citation>
    <scope>NUCLEOTIDE SEQUENCE [LARGE SCALE GENOMIC DNA]</scope>
    <source>
        <strain evidence="12">9H-4</strain>
    </source>
</reference>
<keyword evidence="4" id="KW-0067">ATP-binding</keyword>
<feature type="domain" description="DEAD-box RNA helicase Q" evidence="10">
    <location>
        <begin position="11"/>
        <end position="39"/>
    </location>
</feature>
<evidence type="ECO:0000256" key="5">
    <source>
        <dbReference type="ARBA" id="ARBA00038437"/>
    </source>
</evidence>
<dbReference type="CDD" id="cd18787">
    <property type="entry name" value="SF2_C_DEAD"/>
    <property type="match status" value="1"/>
</dbReference>
<dbReference type="PROSITE" id="PS51195">
    <property type="entry name" value="Q_MOTIF"/>
    <property type="match status" value="1"/>
</dbReference>
<dbReference type="InterPro" id="IPR050079">
    <property type="entry name" value="DEAD_box_RNA_helicase"/>
</dbReference>
<sequence length="469" mass="49881">MTQIDRSPALPTFNDFNLPDGLVRKLAQQEIVNPSPIQQAVLPAALEGRNVLGRARTGSGKTLAFGLPVLARLAGRQSRPKAPRALILLPTRELATQVHAALLPLAQKMGLKHTVVYGGVPINKQINALKGGIDIVIATPGRLTDLLDRRCLTLDAIEITVLDEADHLCDLGFFKPIDALLARTPANSQRLLLSATLDGDVDKLVRRHLPQHALFEVDSTDDNVETMEHHVLVTEATEKTRTAYDLLSVNPRSIVFTRTRRGATRLAKQLTQKGVSAVDMHGDLSQRHRERNLAQFTRGEATVIVATDVAARGIHVDGIGLVVHYDAPAEHKAYLHRSGRTARAGESGSVVTMTTPDALKEVMTLQRKAGVTARHHYASSAPSPMTVASLTTAGTEAPEMPADGRSRGGSSQGRGGRGRGQGAGGQGRGGQGRGGQGRGGPGGRPQGSRSPGRRRDGAPTSAPTSSRSN</sequence>
<dbReference type="Pfam" id="PF00270">
    <property type="entry name" value="DEAD"/>
    <property type="match status" value="1"/>
</dbReference>
<dbReference type="GO" id="GO:0003676">
    <property type="term" value="F:nucleic acid binding"/>
    <property type="evidence" value="ECO:0007669"/>
    <property type="project" value="InterPro"/>
</dbReference>
<feature type="short sequence motif" description="Q motif" evidence="6">
    <location>
        <begin position="11"/>
        <end position="39"/>
    </location>
</feature>
<evidence type="ECO:0000256" key="1">
    <source>
        <dbReference type="ARBA" id="ARBA00022741"/>
    </source>
</evidence>
<dbReference type="STRING" id="1736691.SAMN06295964_1706"/>
<dbReference type="EMBL" id="LT796768">
    <property type="protein sequence ID" value="SKB07503.1"/>
    <property type="molecule type" value="Genomic_DNA"/>
</dbReference>
<keyword evidence="1" id="KW-0547">Nucleotide-binding</keyword>
<feature type="domain" description="Helicase C-terminal" evidence="9">
    <location>
        <begin position="239"/>
        <end position="391"/>
    </location>
</feature>
<dbReference type="Pfam" id="PF00271">
    <property type="entry name" value="Helicase_C"/>
    <property type="match status" value="1"/>
</dbReference>
<feature type="compositionally biased region" description="Gly residues" evidence="7">
    <location>
        <begin position="410"/>
        <end position="445"/>
    </location>
</feature>
<keyword evidence="3 11" id="KW-0347">Helicase</keyword>
<feature type="region of interest" description="Disordered" evidence="7">
    <location>
        <begin position="396"/>
        <end position="469"/>
    </location>
</feature>
<dbReference type="Gene3D" id="3.40.50.300">
    <property type="entry name" value="P-loop containing nucleotide triphosphate hydrolases"/>
    <property type="match status" value="2"/>
</dbReference>
<dbReference type="InterPro" id="IPR014001">
    <property type="entry name" value="Helicase_ATP-bd"/>
</dbReference>
<evidence type="ECO:0000259" key="9">
    <source>
        <dbReference type="PROSITE" id="PS51194"/>
    </source>
</evidence>
<dbReference type="InterPro" id="IPR014014">
    <property type="entry name" value="RNA_helicase_DEAD_Q_motif"/>
</dbReference>
<dbReference type="InterPro" id="IPR044742">
    <property type="entry name" value="DEAD/DEAH_RhlB"/>
</dbReference>
<evidence type="ECO:0000259" key="10">
    <source>
        <dbReference type="PROSITE" id="PS51195"/>
    </source>
</evidence>
<dbReference type="SMART" id="SM00490">
    <property type="entry name" value="HELICc"/>
    <property type="match status" value="1"/>
</dbReference>
<comment type="similarity">
    <text evidence="5">Belongs to the DEAD box helicase family.</text>
</comment>
<name>A0A1T4Z0S6_9ACTN</name>